<keyword evidence="2" id="KW-1185">Reference proteome</keyword>
<dbReference type="Proteomes" id="UP000054270">
    <property type="component" value="Unassembled WGS sequence"/>
</dbReference>
<protein>
    <recommendedName>
        <fullName evidence="3">F-box domain-containing protein</fullName>
    </recommendedName>
</protein>
<dbReference type="SUPFAM" id="SSF52047">
    <property type="entry name" value="RNI-like"/>
    <property type="match status" value="1"/>
</dbReference>
<proteinExistence type="predicted"/>
<organism evidence="1 2">
    <name type="scientific">Hypholoma sublateritium (strain FD-334 SS-4)</name>
    <dbReference type="NCBI Taxonomy" id="945553"/>
    <lineage>
        <taxon>Eukaryota</taxon>
        <taxon>Fungi</taxon>
        <taxon>Dikarya</taxon>
        <taxon>Basidiomycota</taxon>
        <taxon>Agaricomycotina</taxon>
        <taxon>Agaricomycetes</taxon>
        <taxon>Agaricomycetidae</taxon>
        <taxon>Agaricales</taxon>
        <taxon>Agaricineae</taxon>
        <taxon>Strophariaceae</taxon>
        <taxon>Hypholoma</taxon>
    </lineage>
</organism>
<dbReference type="AlphaFoldDB" id="A0A0D2LJG5"/>
<dbReference type="OrthoDB" id="3244423at2759"/>
<gene>
    <name evidence="1" type="ORF">HYPSUDRAFT_178972</name>
</gene>
<dbReference type="Gene3D" id="3.80.10.10">
    <property type="entry name" value="Ribonuclease Inhibitor"/>
    <property type="match status" value="1"/>
</dbReference>
<accession>A0A0D2LJG5</accession>
<dbReference type="STRING" id="945553.A0A0D2LJG5"/>
<name>A0A0D2LJG5_HYPSF</name>
<dbReference type="OMA" id="CVIELEM"/>
<dbReference type="EMBL" id="KN817523">
    <property type="protein sequence ID" value="KJA27822.1"/>
    <property type="molecule type" value="Genomic_DNA"/>
</dbReference>
<dbReference type="InterPro" id="IPR032675">
    <property type="entry name" value="LRR_dom_sf"/>
</dbReference>
<evidence type="ECO:0008006" key="3">
    <source>
        <dbReference type="Google" id="ProtNLM"/>
    </source>
</evidence>
<evidence type="ECO:0000313" key="2">
    <source>
        <dbReference type="Proteomes" id="UP000054270"/>
    </source>
</evidence>
<reference evidence="2" key="1">
    <citation type="submission" date="2014-04" db="EMBL/GenBank/DDBJ databases">
        <title>Evolutionary Origins and Diversification of the Mycorrhizal Mutualists.</title>
        <authorList>
            <consortium name="DOE Joint Genome Institute"/>
            <consortium name="Mycorrhizal Genomics Consortium"/>
            <person name="Kohler A."/>
            <person name="Kuo A."/>
            <person name="Nagy L.G."/>
            <person name="Floudas D."/>
            <person name="Copeland A."/>
            <person name="Barry K.W."/>
            <person name="Cichocki N."/>
            <person name="Veneault-Fourrey C."/>
            <person name="LaButti K."/>
            <person name="Lindquist E.A."/>
            <person name="Lipzen A."/>
            <person name="Lundell T."/>
            <person name="Morin E."/>
            <person name="Murat C."/>
            <person name="Riley R."/>
            <person name="Ohm R."/>
            <person name="Sun H."/>
            <person name="Tunlid A."/>
            <person name="Henrissat B."/>
            <person name="Grigoriev I.V."/>
            <person name="Hibbett D.S."/>
            <person name="Martin F."/>
        </authorList>
    </citation>
    <scope>NUCLEOTIDE SEQUENCE [LARGE SCALE GENOMIC DNA]</scope>
    <source>
        <strain evidence="2">FD-334 SS-4</strain>
    </source>
</reference>
<evidence type="ECO:0000313" key="1">
    <source>
        <dbReference type="EMBL" id="KJA27822.1"/>
    </source>
</evidence>
<sequence>MCTGIYDIPAEILAVIFEEGKNIVEEMPAASDDEKPHRCTPFEILITHICSYFRQVSLATPSLWTSIRVDAFCRIENIVNRLERSGACGLNIRIESAGQDTPINATKLDMIMDHILRHSLRWRSLFLRYACERAAHPVVRRICAAPAPRLRLFSLTVDNVNEADLTSINRSVNRPHIFNDGTPQELKFVRLRGLATQLFRPSLNSVVTLHLDQVRYLPLQYPTFREILMCSPYLANLSIYGDIIAPGTWPPAWQANTLYLPNLRSLRLFSESGETCAGVMNGLDAPKLQSLTLKSLHEHDMDDLWTRNIPNQSARFPNLKSLTFEEFDFTDLTYGCIFQTFSGITSFFALGVRVKDSPLLKILGQGLIAGPGGSPYIPWPRLETLGFATEGGDEAGIIEAAIEARKTCGYPISTFLFAVCGDDEIEEELLLEYQGRQDLKIRFCPADTIWPEGRTHLDYEDCLF</sequence>